<dbReference type="Pfam" id="PF11162">
    <property type="entry name" value="DUF2946"/>
    <property type="match status" value="1"/>
</dbReference>
<dbReference type="Proteomes" id="UP000244892">
    <property type="component" value="Chromosome"/>
</dbReference>
<sequence length="137" mass="14537">MRLAPPLSLLRRARWLAPLVLAWVCVAVLAPTLTRLLQSAAGVPVWQVVCGSSETHQSVRLMRVDGGGDESRAALYAAQDDCPLCGLQHAGWAPPPAVLRVPVLLASGGHLPALFLQAPRPLFAWAAPWSTGPPLQA</sequence>
<dbReference type="OrthoDB" id="8536886at2"/>
<proteinExistence type="predicted"/>
<dbReference type="InterPro" id="IPR021333">
    <property type="entry name" value="DUF2946"/>
</dbReference>
<name>A0A2U8FR28_9BURK</name>
<reference evidence="1 2" key="1">
    <citation type="submission" date="2018-05" db="EMBL/GenBank/DDBJ databases">
        <title>complete genome sequence of Aquabacterium olei NBRC 110486.</title>
        <authorList>
            <person name="Tang B."/>
            <person name="Chang J."/>
            <person name="Zhang L."/>
            <person name="Yang H."/>
        </authorList>
    </citation>
    <scope>NUCLEOTIDE SEQUENCE [LARGE SCALE GENOMIC DNA]</scope>
    <source>
        <strain evidence="1 2">NBRC 110486</strain>
    </source>
</reference>
<dbReference type="AlphaFoldDB" id="A0A2U8FR28"/>
<organism evidence="1 2">
    <name type="scientific">Aquabacterium olei</name>
    <dbReference type="NCBI Taxonomy" id="1296669"/>
    <lineage>
        <taxon>Bacteria</taxon>
        <taxon>Pseudomonadati</taxon>
        <taxon>Pseudomonadota</taxon>
        <taxon>Betaproteobacteria</taxon>
        <taxon>Burkholderiales</taxon>
        <taxon>Aquabacterium</taxon>
    </lineage>
</organism>
<evidence type="ECO:0000313" key="1">
    <source>
        <dbReference type="EMBL" id="AWI52756.1"/>
    </source>
</evidence>
<protein>
    <recommendedName>
        <fullName evidence="3">DUF2946 domain-containing protein</fullName>
    </recommendedName>
</protein>
<dbReference type="EMBL" id="CP029210">
    <property type="protein sequence ID" value="AWI52756.1"/>
    <property type="molecule type" value="Genomic_DNA"/>
</dbReference>
<keyword evidence="2" id="KW-1185">Reference proteome</keyword>
<accession>A0A2U8FR28</accession>
<dbReference type="RefSeq" id="WP_109035138.1">
    <property type="nucleotide sequence ID" value="NZ_CP029210.1"/>
</dbReference>
<evidence type="ECO:0008006" key="3">
    <source>
        <dbReference type="Google" id="ProtNLM"/>
    </source>
</evidence>
<evidence type="ECO:0000313" key="2">
    <source>
        <dbReference type="Proteomes" id="UP000244892"/>
    </source>
</evidence>
<dbReference type="KEGG" id="aon:DEH84_04455"/>
<gene>
    <name evidence="1" type="ORF">DEH84_04455</name>
</gene>